<dbReference type="PANTHER" id="PTHR11908:SF153">
    <property type="entry name" value="DEHYDROGENASE"/>
    <property type="match status" value="1"/>
</dbReference>
<dbReference type="Pfam" id="PF01315">
    <property type="entry name" value="Ald_Xan_dh_C"/>
    <property type="match status" value="1"/>
</dbReference>
<evidence type="ECO:0000313" key="2">
    <source>
        <dbReference type="EMBL" id="MBE1612875.1"/>
    </source>
</evidence>
<dbReference type="SUPFAM" id="SSF54665">
    <property type="entry name" value="CO dehydrogenase molybdoprotein N-domain-like"/>
    <property type="match status" value="1"/>
</dbReference>
<dbReference type="RefSeq" id="WP_192755843.1">
    <property type="nucleotide sequence ID" value="NZ_BAABJL010000211.1"/>
</dbReference>
<dbReference type="Pfam" id="PF20256">
    <property type="entry name" value="MoCoBD_2"/>
    <property type="match status" value="1"/>
</dbReference>
<dbReference type="InterPro" id="IPR046867">
    <property type="entry name" value="AldOxase/xan_DH_MoCoBD2"/>
</dbReference>
<dbReference type="AlphaFoldDB" id="A0A927N556"/>
<dbReference type="EC" id="1.17.1.4" evidence="2"/>
<dbReference type="GO" id="GO:0005506">
    <property type="term" value="F:iron ion binding"/>
    <property type="evidence" value="ECO:0007669"/>
    <property type="project" value="InterPro"/>
</dbReference>
<dbReference type="GO" id="GO:0004854">
    <property type="term" value="F:xanthine dehydrogenase activity"/>
    <property type="evidence" value="ECO:0007669"/>
    <property type="project" value="UniProtKB-EC"/>
</dbReference>
<sequence length="733" mass="78786">MPGAAVRPVVGQPVSRVDGRLKVTGGATYAAEFDPGPDMVYGVIVGSTIANGRIAAIDTAAAEAAPGVVAVLTHQNAPRLPYQRHQQLPVDPAAGERLHNLQDDRVRFQGQTVALAVARTFEQATFAASLVEVTYDEEPAVTTFAAAARHALPPDPAWEPTMFGFREEMGRGNVDAAMREASVRTDAEYVIPRENHNPIEIPATIASWQGDQLILWDKSQWVDNVRDEMASVFDIPAENIRVISRFVGGAFGSALRAWPHVALAAMAARVVDLPVKLVLTRRQMFNLIGYRPHTVQRVALGADENGRLMAIRHEGMAETSTYEQYAENLLNPTRYLYSCPNVATRYRFAPMNVQTPTAMRAPGEVSGIYALECAMDELAVALDMDPIELRMRNEPDRDEDRDLPFSSRSLRECYRVAAERFGWDRRDPRPASMRDAQGNLVGYGCATGTYPTLYSPASARAVLHPDGTAVVSSASSDMGPGTYTSMTQVAADALGLSIDRVRFELGDTSLPKATVHGGSMTMASIGTAVQEACVQAKRQAFERAGVTDPEADLGGVMRTLSEPVEVTAQNTAGEQQANYSMHSFGAVIAEVRVDPDLGLVRVPRIVGAYGIGRVVNPKTAHSQCIGGMVMGLGMALLEQTVVDSRNARPANSSLADYLVPVNADINELDATFVEEVDPHVNPLGVKGAGELATIGVAPAIVNAVYHATGVRVRELPVTPEKLLAAPRSAAARG</sequence>
<dbReference type="InterPro" id="IPR000674">
    <property type="entry name" value="Ald_Oxase/Xan_DH_a/b"/>
</dbReference>
<reference evidence="2" key="1">
    <citation type="submission" date="2020-10" db="EMBL/GenBank/DDBJ databases">
        <title>Sequencing the genomes of 1000 actinobacteria strains.</title>
        <authorList>
            <person name="Klenk H.-P."/>
        </authorList>
    </citation>
    <scope>NUCLEOTIDE SEQUENCE</scope>
    <source>
        <strain evidence="2">DSM 45354</strain>
    </source>
</reference>
<dbReference type="InterPro" id="IPR016208">
    <property type="entry name" value="Ald_Oxase/xanthine_DH-like"/>
</dbReference>
<dbReference type="InterPro" id="IPR008274">
    <property type="entry name" value="AldOxase/xan_DH_MoCoBD1"/>
</dbReference>
<dbReference type="InterPro" id="IPR036856">
    <property type="entry name" value="Ald_Oxase/Xan_DH_a/b_sf"/>
</dbReference>
<dbReference type="PANTHER" id="PTHR11908">
    <property type="entry name" value="XANTHINE DEHYDROGENASE"/>
    <property type="match status" value="1"/>
</dbReference>
<gene>
    <name evidence="2" type="ORF">HEB94_009723</name>
</gene>
<keyword evidence="2" id="KW-0560">Oxidoreductase</keyword>
<evidence type="ECO:0000313" key="3">
    <source>
        <dbReference type="Proteomes" id="UP000638648"/>
    </source>
</evidence>
<name>A0A927N556_9ACTN</name>
<dbReference type="SMART" id="SM01008">
    <property type="entry name" value="Ald_Xan_dh_C"/>
    <property type="match status" value="1"/>
</dbReference>
<organism evidence="2 3">
    <name type="scientific">Actinopolymorpha pittospori</name>
    <dbReference type="NCBI Taxonomy" id="648752"/>
    <lineage>
        <taxon>Bacteria</taxon>
        <taxon>Bacillati</taxon>
        <taxon>Actinomycetota</taxon>
        <taxon>Actinomycetes</taxon>
        <taxon>Propionibacteriales</taxon>
        <taxon>Actinopolymorphaceae</taxon>
        <taxon>Actinopolymorpha</taxon>
    </lineage>
</organism>
<dbReference type="Gene3D" id="3.30.365.10">
    <property type="entry name" value="Aldehyde oxidase/xanthine dehydrogenase, molybdopterin binding domain"/>
    <property type="match status" value="4"/>
</dbReference>
<accession>A0A927N556</accession>
<keyword evidence="3" id="KW-1185">Reference proteome</keyword>
<dbReference type="Pfam" id="PF02738">
    <property type="entry name" value="MoCoBD_1"/>
    <property type="match status" value="1"/>
</dbReference>
<feature type="domain" description="Aldehyde oxidase/xanthine dehydrogenase a/b hammerhead" evidence="1">
    <location>
        <begin position="24"/>
        <end position="139"/>
    </location>
</feature>
<dbReference type="Gene3D" id="3.90.1170.50">
    <property type="entry name" value="Aldehyde oxidase/xanthine dehydrogenase, a/b hammerhead"/>
    <property type="match status" value="1"/>
</dbReference>
<dbReference type="SUPFAM" id="SSF56003">
    <property type="entry name" value="Molybdenum cofactor-binding domain"/>
    <property type="match status" value="1"/>
</dbReference>
<dbReference type="InterPro" id="IPR037165">
    <property type="entry name" value="AldOxase/xan_DH_Mopterin-bd_sf"/>
</dbReference>
<protein>
    <submittedName>
        <fullName evidence="2">Xanthine dehydrogenase YagR molybdenum-binding subunit</fullName>
        <ecNumber evidence="2">1.17.1.4</ecNumber>
    </submittedName>
</protein>
<proteinExistence type="predicted"/>
<evidence type="ECO:0000259" key="1">
    <source>
        <dbReference type="SMART" id="SM01008"/>
    </source>
</evidence>
<dbReference type="Proteomes" id="UP000638648">
    <property type="component" value="Unassembled WGS sequence"/>
</dbReference>
<comment type="caution">
    <text evidence="2">The sequence shown here is derived from an EMBL/GenBank/DDBJ whole genome shotgun (WGS) entry which is preliminary data.</text>
</comment>
<dbReference type="EMBL" id="JADBEM010000001">
    <property type="protein sequence ID" value="MBE1612875.1"/>
    <property type="molecule type" value="Genomic_DNA"/>
</dbReference>